<name>A0A6M3IQX1_9ZZZZ</name>
<dbReference type="AlphaFoldDB" id="A0A6M3IQX1"/>
<reference evidence="1" key="1">
    <citation type="submission" date="2020-03" db="EMBL/GenBank/DDBJ databases">
        <title>The deep terrestrial virosphere.</title>
        <authorList>
            <person name="Holmfeldt K."/>
            <person name="Nilsson E."/>
            <person name="Simone D."/>
            <person name="Lopez-Fernandez M."/>
            <person name="Wu X."/>
            <person name="de Brujin I."/>
            <person name="Lundin D."/>
            <person name="Andersson A."/>
            <person name="Bertilsson S."/>
            <person name="Dopson M."/>
        </authorList>
    </citation>
    <scope>NUCLEOTIDE SEQUENCE</scope>
    <source>
        <strain evidence="1">MM415B01220</strain>
    </source>
</reference>
<organism evidence="1">
    <name type="scientific">viral metagenome</name>
    <dbReference type="NCBI Taxonomy" id="1070528"/>
    <lineage>
        <taxon>unclassified sequences</taxon>
        <taxon>metagenomes</taxon>
        <taxon>organismal metagenomes</taxon>
    </lineage>
</organism>
<evidence type="ECO:0000313" key="1">
    <source>
        <dbReference type="EMBL" id="QJA59936.1"/>
    </source>
</evidence>
<protein>
    <submittedName>
        <fullName evidence="1">Uncharacterized protein</fullName>
    </submittedName>
</protein>
<accession>A0A6M3IQX1</accession>
<dbReference type="EMBL" id="MT141389">
    <property type="protein sequence ID" value="QJA59936.1"/>
    <property type="molecule type" value="Genomic_DNA"/>
</dbReference>
<proteinExistence type="predicted"/>
<sequence length="167" mass="17161">MAYAVSAQHTLDKMILDALDVTGQTVDVGETGKIVTSTDGRKYKKCVVDASAVVSGAGEPAYYMVGTTANEVTSDYSDAQVSEQLGATFAGVFTAVVTGGVAEYVWIEVPNGAVTPDCSCATEVGVCDGLTAQNDSYFSISASDSDRVVAVAMEAASSNLADIVMMA</sequence>
<gene>
    <name evidence="1" type="ORF">MM415B01220_0014</name>
</gene>